<evidence type="ECO:0000313" key="1">
    <source>
        <dbReference type="EMBL" id="TYB31304.1"/>
    </source>
</evidence>
<dbReference type="InterPro" id="IPR032466">
    <property type="entry name" value="Metal_Hydrolase"/>
</dbReference>
<proteinExistence type="predicted"/>
<name>A0A5D0MC54_9BACT</name>
<dbReference type="PROSITE" id="PS51365">
    <property type="entry name" value="RENAL_DIPEPTIDASE_2"/>
    <property type="match status" value="1"/>
</dbReference>
<dbReference type="GO" id="GO:0006508">
    <property type="term" value="P:proteolysis"/>
    <property type="evidence" value="ECO:0007669"/>
    <property type="project" value="InterPro"/>
</dbReference>
<reference evidence="1" key="1">
    <citation type="submission" date="2019-08" db="EMBL/GenBank/DDBJ databases">
        <title>Genomic characterization of a novel candidate phylum (ARYD3) from a high temperature, high salinity tertiary oil reservoir in north central Oklahoma, USA.</title>
        <authorList>
            <person name="Youssef N.H."/>
            <person name="Yadav A."/>
            <person name="Elshahed M.S."/>
        </authorList>
    </citation>
    <scope>NUCLEOTIDE SEQUENCE [LARGE SCALE GENOMIC DNA]</scope>
    <source>
        <strain evidence="1">ARYD3</strain>
    </source>
</reference>
<accession>A0A5D0MC54</accession>
<dbReference type="GO" id="GO:0070573">
    <property type="term" value="F:metallodipeptidase activity"/>
    <property type="evidence" value="ECO:0007669"/>
    <property type="project" value="InterPro"/>
</dbReference>
<dbReference type="Gene3D" id="3.20.20.140">
    <property type="entry name" value="Metal-dependent hydrolases"/>
    <property type="match status" value="1"/>
</dbReference>
<dbReference type="EMBL" id="VSIX01000040">
    <property type="protein sequence ID" value="TYB31304.1"/>
    <property type="molecule type" value="Genomic_DNA"/>
</dbReference>
<evidence type="ECO:0000313" key="2">
    <source>
        <dbReference type="Proteomes" id="UP000324143"/>
    </source>
</evidence>
<organism evidence="1 2">
    <name type="scientific">Candidatus Mcinerneyibacterium aminivorans</name>
    <dbReference type="NCBI Taxonomy" id="2703815"/>
    <lineage>
        <taxon>Bacteria</taxon>
        <taxon>Candidatus Macinerneyibacteriota</taxon>
        <taxon>Candidatus Mcinerneyibacteria</taxon>
        <taxon>Candidatus Mcinerneyibacteriales</taxon>
        <taxon>Candidatus Mcinerneyibacteriaceae</taxon>
        <taxon>Candidatus Mcinerneyibacterium</taxon>
    </lineage>
</organism>
<dbReference type="CDD" id="cd01301">
    <property type="entry name" value="rDP_like"/>
    <property type="match status" value="1"/>
</dbReference>
<dbReference type="Pfam" id="PF01244">
    <property type="entry name" value="Peptidase_M19"/>
    <property type="match status" value="1"/>
</dbReference>
<keyword evidence="2" id="KW-1185">Reference proteome</keyword>
<dbReference type="InterPro" id="IPR008257">
    <property type="entry name" value="Pept_M19"/>
</dbReference>
<protein>
    <submittedName>
        <fullName evidence="1">Membrane dipeptidase</fullName>
    </submittedName>
</protein>
<dbReference type="AlphaFoldDB" id="A0A5D0MC54"/>
<dbReference type="Proteomes" id="UP000324143">
    <property type="component" value="Unassembled WGS sequence"/>
</dbReference>
<dbReference type="PANTHER" id="PTHR10443:SF12">
    <property type="entry name" value="DIPEPTIDASE"/>
    <property type="match status" value="1"/>
</dbReference>
<comment type="caution">
    <text evidence="1">The sequence shown here is derived from an EMBL/GenBank/DDBJ whole genome shotgun (WGS) entry which is preliminary data.</text>
</comment>
<dbReference type="SUPFAM" id="SSF51556">
    <property type="entry name" value="Metallo-dependent hydrolases"/>
    <property type="match status" value="1"/>
</dbReference>
<dbReference type="PANTHER" id="PTHR10443">
    <property type="entry name" value="MICROSOMAL DIPEPTIDASE"/>
    <property type="match status" value="1"/>
</dbReference>
<sequence length="316" mass="36062">MKIIDLHCDTFMKLFKNKNKKFKNNDYHIDINKLIKGDSLAQFFAMFIYKNIDYEKKGYDSIFELTLDMIDYFHQQINKYDKVEFASDIDDLNKNEKANKISAFLTLEEGGVVGNDLNKIKILYETGVRAITLTWNFPNTIGYPNCKEEYQSKGLTRFGKDAVRMMNDLGILIDVSHLSDGGFYDVLEISNDPFIATHSNARNIHNHSRNLTDRMIKEISESGGVIGINFCAAFLAENEISKISDILNHINHIKKIGGAESIAIGSDFDGIDCGMEIEDYSHIQKLVDALKKNGYSEREIEQIAYKNAKRVIKQVL</sequence>
<gene>
    <name evidence="1" type="ORF">FXF47_04660</name>
</gene>